<reference evidence="10 11" key="1">
    <citation type="submission" date="2014-06" db="EMBL/GenBank/DDBJ databases">
        <authorList>
            <person name="Swart Estienne"/>
        </authorList>
    </citation>
    <scope>NUCLEOTIDE SEQUENCE [LARGE SCALE GENOMIC DNA]</scope>
    <source>
        <strain evidence="10 11">130c</strain>
    </source>
</reference>
<evidence type="ECO:0000256" key="3">
    <source>
        <dbReference type="ARBA" id="ARBA00022705"/>
    </source>
</evidence>
<dbReference type="AlphaFoldDB" id="A0A078A9J9"/>
<dbReference type="OrthoDB" id="4199794at2759"/>
<name>A0A078A9J9_STYLE</name>
<dbReference type="OMA" id="ICNHISQ"/>
<accession>A0A078A9J9</accession>
<dbReference type="Gene3D" id="1.20.272.10">
    <property type="match status" value="1"/>
</dbReference>
<dbReference type="Proteomes" id="UP000039865">
    <property type="component" value="Unassembled WGS sequence"/>
</dbReference>
<dbReference type="InterPro" id="IPR027417">
    <property type="entry name" value="P-loop_NTPase"/>
</dbReference>
<dbReference type="SUPFAM" id="SSF48019">
    <property type="entry name" value="post-AAA+ oligomerization domain-like"/>
    <property type="match status" value="1"/>
</dbReference>
<evidence type="ECO:0000256" key="6">
    <source>
        <dbReference type="ARBA" id="ARBA00023242"/>
    </source>
</evidence>
<evidence type="ECO:0000256" key="2">
    <source>
        <dbReference type="ARBA" id="ARBA00005378"/>
    </source>
</evidence>
<dbReference type="InParanoid" id="A0A078A9J9"/>
<dbReference type="PANTHER" id="PTHR11669:SF9">
    <property type="entry name" value="REPLICATION FACTOR C SUBUNIT 5"/>
    <property type="match status" value="1"/>
</dbReference>
<comment type="subcellular location">
    <subcellularLocation>
        <location evidence="1">Nucleus</location>
    </subcellularLocation>
</comment>
<dbReference type="CDD" id="cd18140">
    <property type="entry name" value="HLD_clamp_RFC"/>
    <property type="match status" value="1"/>
</dbReference>
<dbReference type="Pfam" id="PF25361">
    <property type="entry name" value="AAA_lid_RFC1"/>
    <property type="match status" value="1"/>
</dbReference>
<dbReference type="Pfam" id="PF00004">
    <property type="entry name" value="AAA"/>
    <property type="match status" value="1"/>
</dbReference>
<evidence type="ECO:0000256" key="5">
    <source>
        <dbReference type="ARBA" id="ARBA00022840"/>
    </source>
</evidence>
<keyword evidence="5" id="KW-0067">ATP-binding</keyword>
<keyword evidence="4" id="KW-0547">Nucleotide-binding</keyword>
<feature type="domain" description="Replication factor C C-terminal" evidence="9">
    <location>
        <begin position="216"/>
        <end position="301"/>
    </location>
</feature>
<proteinExistence type="inferred from homology"/>
<evidence type="ECO:0000256" key="4">
    <source>
        <dbReference type="ARBA" id="ARBA00022741"/>
    </source>
</evidence>
<evidence type="ECO:0000313" key="10">
    <source>
        <dbReference type="EMBL" id="CDW78267.1"/>
    </source>
</evidence>
<dbReference type="GO" id="GO:0003677">
    <property type="term" value="F:DNA binding"/>
    <property type="evidence" value="ECO:0007669"/>
    <property type="project" value="InterPro"/>
</dbReference>
<sequence>MEVDSHNSGNLLRPERCPIYYFMVHQEQEKLLVIFYFSQFLLGIIAIAKHLYGNTNYKNMILELNASDDRGINVVRDQIKSFCSTQQLMSKGIKLVILDECDSMTSSAQFALRRIVEKYTKTTRFCFICNYVSKIIPALQSRCTRFRFGPLGPESIMGRLNEIAMLENLQLEPSAAEAIVNLSGGDMRKVLNVLESCSLAHQKINLQAVYDVTGRPSPYDINQIFVALNEDRFNKALQVIQTIKTEKSLSLEDIISELHKQVMITKYTDEMKMYLISRMAEIEYRLAQGSNERVNIASVVGSFIEVRAIKAK</sequence>
<protein>
    <submittedName>
        <fullName evidence="10">Replication factor c subunit 5</fullName>
    </submittedName>
</protein>
<feature type="domain" description="ATPase AAA-type core" evidence="8">
    <location>
        <begin position="48"/>
        <end position="148"/>
    </location>
</feature>
<keyword evidence="11" id="KW-1185">Reference proteome</keyword>
<dbReference type="PANTHER" id="PTHR11669">
    <property type="entry name" value="REPLICATION FACTOR C / DNA POLYMERASE III GAMMA-TAU SUBUNIT"/>
    <property type="match status" value="1"/>
</dbReference>
<dbReference type="InterPro" id="IPR047854">
    <property type="entry name" value="RFC_lid"/>
</dbReference>
<dbReference type="InterPro" id="IPR008921">
    <property type="entry name" value="DNA_pol3_clamp-load_cplx_C"/>
</dbReference>
<dbReference type="GO" id="GO:0005524">
    <property type="term" value="F:ATP binding"/>
    <property type="evidence" value="ECO:0007669"/>
    <property type="project" value="UniProtKB-KW"/>
</dbReference>
<gene>
    <name evidence="10" type="primary">Contig12639.g13489</name>
    <name evidence="10" type="ORF">STYLEM_7242</name>
</gene>
<dbReference type="GO" id="GO:0005663">
    <property type="term" value="C:DNA replication factor C complex"/>
    <property type="evidence" value="ECO:0007669"/>
    <property type="project" value="TreeGrafter"/>
</dbReference>
<keyword evidence="7" id="KW-0812">Transmembrane</keyword>
<dbReference type="Gene3D" id="3.40.50.300">
    <property type="entry name" value="P-loop containing nucleotide triphosphate hydrolases"/>
    <property type="match status" value="1"/>
</dbReference>
<organism evidence="10 11">
    <name type="scientific">Stylonychia lemnae</name>
    <name type="common">Ciliate</name>
    <dbReference type="NCBI Taxonomy" id="5949"/>
    <lineage>
        <taxon>Eukaryota</taxon>
        <taxon>Sar</taxon>
        <taxon>Alveolata</taxon>
        <taxon>Ciliophora</taxon>
        <taxon>Intramacronucleata</taxon>
        <taxon>Spirotrichea</taxon>
        <taxon>Stichotrichia</taxon>
        <taxon>Sporadotrichida</taxon>
        <taxon>Oxytrichidae</taxon>
        <taxon>Stylonychinae</taxon>
        <taxon>Stylonychia</taxon>
    </lineage>
</organism>
<comment type="similarity">
    <text evidence="2">Belongs to the activator 1 small subunits family.</text>
</comment>
<evidence type="ECO:0000313" key="11">
    <source>
        <dbReference type="Proteomes" id="UP000039865"/>
    </source>
</evidence>
<dbReference type="InterPro" id="IPR013748">
    <property type="entry name" value="Rep_factorC_C"/>
</dbReference>
<evidence type="ECO:0000256" key="1">
    <source>
        <dbReference type="ARBA" id="ARBA00004123"/>
    </source>
</evidence>
<dbReference type="GO" id="GO:0006281">
    <property type="term" value="P:DNA repair"/>
    <property type="evidence" value="ECO:0007669"/>
    <property type="project" value="TreeGrafter"/>
</dbReference>
<dbReference type="FunCoup" id="A0A078A9J9">
    <property type="interactions" value="345"/>
</dbReference>
<dbReference type="InterPro" id="IPR050238">
    <property type="entry name" value="DNA_Rep/Repair_Clamp_Loader"/>
</dbReference>
<keyword evidence="3" id="KW-0235">DNA replication</keyword>
<dbReference type="Gene3D" id="1.10.8.60">
    <property type="match status" value="1"/>
</dbReference>
<dbReference type="Pfam" id="PF08542">
    <property type="entry name" value="Rep_fac_C"/>
    <property type="match status" value="1"/>
</dbReference>
<dbReference type="SUPFAM" id="SSF52540">
    <property type="entry name" value="P-loop containing nucleoside triphosphate hydrolases"/>
    <property type="match status" value="1"/>
</dbReference>
<feature type="transmembrane region" description="Helical" evidence="7">
    <location>
        <begin position="31"/>
        <end position="52"/>
    </location>
</feature>
<evidence type="ECO:0000259" key="8">
    <source>
        <dbReference type="Pfam" id="PF00004"/>
    </source>
</evidence>
<keyword evidence="7" id="KW-0472">Membrane</keyword>
<evidence type="ECO:0000259" key="9">
    <source>
        <dbReference type="Pfam" id="PF08542"/>
    </source>
</evidence>
<dbReference type="GO" id="GO:0003689">
    <property type="term" value="F:DNA clamp loader activity"/>
    <property type="evidence" value="ECO:0007669"/>
    <property type="project" value="TreeGrafter"/>
</dbReference>
<keyword evidence="7" id="KW-1133">Transmembrane helix</keyword>
<dbReference type="EMBL" id="CCKQ01006934">
    <property type="protein sequence ID" value="CDW78267.1"/>
    <property type="molecule type" value="Genomic_DNA"/>
</dbReference>
<dbReference type="FunFam" id="1.20.272.10:FF:000004">
    <property type="entry name" value="Replication factor C subunit 5"/>
    <property type="match status" value="1"/>
</dbReference>
<dbReference type="GO" id="GO:0006261">
    <property type="term" value="P:DNA-templated DNA replication"/>
    <property type="evidence" value="ECO:0007669"/>
    <property type="project" value="TreeGrafter"/>
</dbReference>
<dbReference type="GO" id="GO:0005634">
    <property type="term" value="C:nucleus"/>
    <property type="evidence" value="ECO:0007669"/>
    <property type="project" value="UniProtKB-SubCell"/>
</dbReference>
<keyword evidence="6" id="KW-0539">Nucleus</keyword>
<evidence type="ECO:0000256" key="7">
    <source>
        <dbReference type="SAM" id="Phobius"/>
    </source>
</evidence>
<dbReference type="InterPro" id="IPR003959">
    <property type="entry name" value="ATPase_AAA_core"/>
</dbReference>